<reference evidence="3" key="3">
    <citation type="journal article" date="2023" name="Environ. Microbiol.">
        <title>The 2-methylpropene degradation pathway in Mycobacteriaceae family strains.</title>
        <authorList>
            <person name="Helbich S."/>
            <person name="Barrantes I."/>
            <person name="Dos Anjos Borges L.G."/>
            <person name="Pieper D.H."/>
            <person name="Vainshtein Y."/>
            <person name="Sohn K."/>
            <person name="Engesser K.H."/>
        </authorList>
    </citation>
    <scope>NUCLEOTIDE SEQUENCE</scope>
    <source>
        <strain evidence="3">IBE100</strain>
    </source>
</reference>
<reference evidence="2 4" key="1">
    <citation type="journal article" date="2019" name="Emerg. Microbes Infect.">
        <title>Comprehensive subspecies identification of 175 nontuberculous mycobacteria species based on 7547 genomic profiles.</title>
        <authorList>
            <person name="Matsumoto Y."/>
            <person name="Kinjo T."/>
            <person name="Motooka D."/>
            <person name="Nabeya D."/>
            <person name="Jung N."/>
            <person name="Uechi K."/>
            <person name="Horii T."/>
            <person name="Iida T."/>
            <person name="Fujita J."/>
            <person name="Nakamura S."/>
        </authorList>
    </citation>
    <scope>NUCLEOTIDE SEQUENCE [LARGE SCALE GENOMIC DNA]</scope>
    <source>
        <strain evidence="2 4">JCM 12688</strain>
    </source>
</reference>
<evidence type="ECO:0000313" key="4">
    <source>
        <dbReference type="Proteomes" id="UP000466187"/>
    </source>
</evidence>
<evidence type="ECO:0000313" key="5">
    <source>
        <dbReference type="Proteomes" id="UP001154266"/>
    </source>
</evidence>
<gene>
    <name evidence="2" type="ORF">MGAD_12360</name>
    <name evidence="3" type="ORF">MNO81_18285</name>
</gene>
<dbReference type="Proteomes" id="UP000466187">
    <property type="component" value="Chromosome"/>
</dbReference>
<keyword evidence="5" id="KW-1185">Reference proteome</keyword>
<organism evidence="2 4">
    <name type="scientific">Mycolicibacterium gadium</name>
    <name type="common">Mycobacterium gadium</name>
    <dbReference type="NCBI Taxonomy" id="1794"/>
    <lineage>
        <taxon>Bacteria</taxon>
        <taxon>Bacillati</taxon>
        <taxon>Actinomycetota</taxon>
        <taxon>Actinomycetes</taxon>
        <taxon>Mycobacteriales</taxon>
        <taxon>Mycobacteriaceae</taxon>
        <taxon>Mycolicibacterium</taxon>
    </lineage>
</organism>
<reference evidence="2" key="2">
    <citation type="submission" date="2020-02" db="EMBL/GenBank/DDBJ databases">
        <authorList>
            <person name="Matsumoto Y."/>
            <person name="Motooka D."/>
            <person name="Nakamura S."/>
        </authorList>
    </citation>
    <scope>NUCLEOTIDE SEQUENCE</scope>
    <source>
        <strain evidence="2">JCM 12688</strain>
    </source>
</reference>
<feature type="region of interest" description="Disordered" evidence="1">
    <location>
        <begin position="30"/>
        <end position="50"/>
    </location>
</feature>
<evidence type="ECO:0000313" key="3">
    <source>
        <dbReference type="EMBL" id="MDG5484748.1"/>
    </source>
</evidence>
<dbReference type="EMBL" id="AP022608">
    <property type="protein sequence ID" value="BBZ16901.1"/>
    <property type="molecule type" value="Genomic_DNA"/>
</dbReference>
<sequence length="50" mass="5717">MTALQDWLCDRPMDPRNLKTLIRDAIRGLSGDEPHSLPEHTLMGRGLERC</sequence>
<dbReference type="KEGG" id="mgad:MGAD_12360"/>
<protein>
    <submittedName>
        <fullName evidence="2">Uncharacterized protein</fullName>
    </submittedName>
</protein>
<evidence type="ECO:0000256" key="1">
    <source>
        <dbReference type="SAM" id="MobiDB-lite"/>
    </source>
</evidence>
<proteinExistence type="predicted"/>
<dbReference type="AlphaFoldDB" id="A0A7I7WK21"/>
<evidence type="ECO:0000313" key="2">
    <source>
        <dbReference type="EMBL" id="BBZ16901.1"/>
    </source>
</evidence>
<dbReference type="RefSeq" id="WP_170311108.1">
    <property type="nucleotide sequence ID" value="NZ_AP022608.1"/>
</dbReference>
<dbReference type="EMBL" id="JAKZMO010000015">
    <property type="protein sequence ID" value="MDG5484748.1"/>
    <property type="molecule type" value="Genomic_DNA"/>
</dbReference>
<name>A0A7I7WK21_MYCGU</name>
<accession>A0A7I7WK21</accession>
<dbReference type="Proteomes" id="UP001154266">
    <property type="component" value="Unassembled WGS sequence"/>
</dbReference>